<keyword evidence="6 7" id="KW-0676">Redox-active center</keyword>
<comment type="catalytic activity">
    <reaction evidence="7">
        <text>[thioredoxin]-dithiol + NADP(+) = [thioredoxin]-disulfide + NADPH + H(+)</text>
        <dbReference type="Rhea" id="RHEA:20345"/>
        <dbReference type="Rhea" id="RHEA-COMP:10698"/>
        <dbReference type="Rhea" id="RHEA-COMP:10700"/>
        <dbReference type="ChEBI" id="CHEBI:15378"/>
        <dbReference type="ChEBI" id="CHEBI:29950"/>
        <dbReference type="ChEBI" id="CHEBI:50058"/>
        <dbReference type="ChEBI" id="CHEBI:57783"/>
        <dbReference type="ChEBI" id="CHEBI:58349"/>
        <dbReference type="EC" id="1.8.1.9"/>
    </reaction>
</comment>
<dbReference type="Gene3D" id="3.50.50.60">
    <property type="entry name" value="FAD/NAD(P)-binding domain"/>
    <property type="match status" value="2"/>
</dbReference>
<dbReference type="Proteomes" id="UP000719500">
    <property type="component" value="Unassembled WGS sequence"/>
</dbReference>
<dbReference type="GO" id="GO:0004791">
    <property type="term" value="F:thioredoxin-disulfide reductase (NADPH) activity"/>
    <property type="evidence" value="ECO:0007669"/>
    <property type="project" value="UniProtKB-EC"/>
</dbReference>
<organism evidence="10 11">
    <name type="scientific">Oscillibacter valericigenes</name>
    <dbReference type="NCBI Taxonomy" id="351091"/>
    <lineage>
        <taxon>Bacteria</taxon>
        <taxon>Bacillati</taxon>
        <taxon>Bacillota</taxon>
        <taxon>Clostridia</taxon>
        <taxon>Eubacteriales</taxon>
        <taxon>Oscillospiraceae</taxon>
        <taxon>Oscillibacter</taxon>
    </lineage>
</organism>
<evidence type="ECO:0000256" key="7">
    <source>
        <dbReference type="RuleBase" id="RU003880"/>
    </source>
</evidence>
<dbReference type="PRINTS" id="PR00469">
    <property type="entry name" value="PNDRDTASEII"/>
</dbReference>
<evidence type="ECO:0000256" key="4">
    <source>
        <dbReference type="ARBA" id="ARBA00023002"/>
    </source>
</evidence>
<evidence type="ECO:0000256" key="2">
    <source>
        <dbReference type="ARBA" id="ARBA00022630"/>
    </source>
</evidence>
<keyword evidence="2 7" id="KW-0285">Flavoprotein</keyword>
<name>A0ABS2FTZ1_9FIRM</name>
<evidence type="ECO:0000313" key="11">
    <source>
        <dbReference type="Proteomes" id="UP000719500"/>
    </source>
</evidence>
<sequence>MSSTHVFDMIVVGGGPAGYTAALYAARAGLDTLVLEKLSAGGQMALTEEIDNYPGYEDGIDGFTLAEKMQRQAERFGARTEYAQVERMDLTAEPKVLETSEGPFAARTVVLATGGGPRELGLAGEKALVGRGVAYCAACDGMRYKGRTVVVVGGGNSAAADALLLSRIAEKVILVHRRDQLRATKVYHAPLMQAENVEFRWNSTVTELLPEGKLTGVRLKDVHTGAESILPCDGLFISVGRKPATELVRGQLELDAGGYVAAGETTETSLPGVYAAGDVRTKPLRQVVTAVADGAMAVHMAEEYLAGGAPAARSPAGT</sequence>
<dbReference type="Pfam" id="PF07992">
    <property type="entry name" value="Pyr_redox_2"/>
    <property type="match status" value="1"/>
</dbReference>
<accession>A0ABS2FTZ1</accession>
<keyword evidence="11" id="KW-1185">Reference proteome</keyword>
<comment type="subunit">
    <text evidence="7">Homodimer.</text>
</comment>
<dbReference type="PANTHER" id="PTHR48105">
    <property type="entry name" value="THIOREDOXIN REDUCTASE 1-RELATED-RELATED"/>
    <property type="match status" value="1"/>
</dbReference>
<dbReference type="InterPro" id="IPR005982">
    <property type="entry name" value="Thioredox_Rdtase"/>
</dbReference>
<dbReference type="NCBIfam" id="TIGR01292">
    <property type="entry name" value="TRX_reduct"/>
    <property type="match status" value="1"/>
</dbReference>
<evidence type="ECO:0000256" key="8">
    <source>
        <dbReference type="RuleBase" id="RU003881"/>
    </source>
</evidence>
<evidence type="ECO:0000256" key="1">
    <source>
        <dbReference type="ARBA" id="ARBA00009333"/>
    </source>
</evidence>
<feature type="domain" description="FAD/NAD(P)-binding" evidence="9">
    <location>
        <begin position="7"/>
        <end position="294"/>
    </location>
</feature>
<dbReference type="RefSeq" id="WP_204803702.1">
    <property type="nucleotide sequence ID" value="NZ_JACSNX010000006.1"/>
</dbReference>
<comment type="cofactor">
    <cofactor evidence="8">
        <name>FAD</name>
        <dbReference type="ChEBI" id="CHEBI:57692"/>
    </cofactor>
    <text evidence="8">Binds 1 FAD per subunit.</text>
</comment>
<gene>
    <name evidence="10" type="primary">trxB</name>
    <name evidence="10" type="ORF">H9X91_06530</name>
</gene>
<dbReference type="SUPFAM" id="SSF51905">
    <property type="entry name" value="FAD/NAD(P)-binding domain"/>
    <property type="match status" value="1"/>
</dbReference>
<keyword evidence="8" id="KW-0521">NADP</keyword>
<dbReference type="InterPro" id="IPR008255">
    <property type="entry name" value="Pyr_nucl-diS_OxRdtase_2_AS"/>
</dbReference>
<dbReference type="PROSITE" id="PS00573">
    <property type="entry name" value="PYRIDINE_REDOX_2"/>
    <property type="match status" value="1"/>
</dbReference>
<comment type="similarity">
    <text evidence="1 7">Belongs to the class-II pyridine nucleotide-disulfide oxidoreductase family.</text>
</comment>
<dbReference type="InterPro" id="IPR036188">
    <property type="entry name" value="FAD/NAD-bd_sf"/>
</dbReference>
<keyword evidence="5" id="KW-1015">Disulfide bond</keyword>
<dbReference type="EC" id="1.8.1.9" evidence="7"/>
<reference evidence="10 11" key="1">
    <citation type="journal article" date="2021" name="Sci. Rep.">
        <title>The distribution of antibiotic resistance genes in chicken gut microbiota commensals.</title>
        <authorList>
            <person name="Juricova H."/>
            <person name="Matiasovicova J."/>
            <person name="Kubasova T."/>
            <person name="Cejkova D."/>
            <person name="Rychlik I."/>
        </authorList>
    </citation>
    <scope>NUCLEOTIDE SEQUENCE [LARGE SCALE GENOMIC DNA]</scope>
    <source>
        <strain evidence="10 11">An411</strain>
    </source>
</reference>
<evidence type="ECO:0000256" key="3">
    <source>
        <dbReference type="ARBA" id="ARBA00022827"/>
    </source>
</evidence>
<keyword evidence="4 7" id="KW-0560">Oxidoreductase</keyword>
<protein>
    <recommendedName>
        <fullName evidence="7">Thioredoxin reductase</fullName>
        <ecNumber evidence="7">1.8.1.9</ecNumber>
    </recommendedName>
</protein>
<dbReference type="InterPro" id="IPR050097">
    <property type="entry name" value="Ferredoxin-NADP_redctase_2"/>
</dbReference>
<evidence type="ECO:0000256" key="6">
    <source>
        <dbReference type="ARBA" id="ARBA00023284"/>
    </source>
</evidence>
<dbReference type="InterPro" id="IPR023753">
    <property type="entry name" value="FAD/NAD-binding_dom"/>
</dbReference>
<evidence type="ECO:0000256" key="5">
    <source>
        <dbReference type="ARBA" id="ARBA00023157"/>
    </source>
</evidence>
<comment type="caution">
    <text evidence="10">The sequence shown here is derived from an EMBL/GenBank/DDBJ whole genome shotgun (WGS) entry which is preliminary data.</text>
</comment>
<evidence type="ECO:0000313" key="10">
    <source>
        <dbReference type="EMBL" id="MBM6851094.1"/>
    </source>
</evidence>
<evidence type="ECO:0000259" key="9">
    <source>
        <dbReference type="Pfam" id="PF07992"/>
    </source>
</evidence>
<dbReference type="PRINTS" id="PR00368">
    <property type="entry name" value="FADPNR"/>
</dbReference>
<proteinExistence type="inferred from homology"/>
<dbReference type="EMBL" id="JACSNX010000006">
    <property type="protein sequence ID" value="MBM6851094.1"/>
    <property type="molecule type" value="Genomic_DNA"/>
</dbReference>
<keyword evidence="3 7" id="KW-0274">FAD</keyword>